<name>X1G2M7_9ZZZZ</name>
<organism evidence="2">
    <name type="scientific">marine sediment metagenome</name>
    <dbReference type="NCBI Taxonomy" id="412755"/>
    <lineage>
        <taxon>unclassified sequences</taxon>
        <taxon>metagenomes</taxon>
        <taxon>ecological metagenomes</taxon>
    </lineage>
</organism>
<accession>X1G2M7</accession>
<dbReference type="GO" id="GO:0003676">
    <property type="term" value="F:nucleic acid binding"/>
    <property type="evidence" value="ECO:0007669"/>
    <property type="project" value="InterPro"/>
</dbReference>
<sequence>MALRRDHFCGVLTKKAVGREVTLAGWIKKRRDHGGIIFIDLGDKTGQN</sequence>
<dbReference type="SUPFAM" id="SSF50249">
    <property type="entry name" value="Nucleic acid-binding proteins"/>
    <property type="match status" value="1"/>
</dbReference>
<dbReference type="AlphaFoldDB" id="X1G2M7"/>
<protein>
    <recommendedName>
        <fullName evidence="1">OB domain-containing protein</fullName>
    </recommendedName>
</protein>
<dbReference type="EMBL" id="BARU01003774">
    <property type="protein sequence ID" value="GAH27293.1"/>
    <property type="molecule type" value="Genomic_DNA"/>
</dbReference>
<reference evidence="2" key="1">
    <citation type="journal article" date="2014" name="Front. Microbiol.">
        <title>High frequency of phylogenetically diverse reductive dehalogenase-homologous genes in deep subseafloor sedimentary metagenomes.</title>
        <authorList>
            <person name="Kawai M."/>
            <person name="Futagami T."/>
            <person name="Toyoda A."/>
            <person name="Takaki Y."/>
            <person name="Nishi S."/>
            <person name="Hori S."/>
            <person name="Arai W."/>
            <person name="Tsubouchi T."/>
            <person name="Morono Y."/>
            <person name="Uchiyama I."/>
            <person name="Ito T."/>
            <person name="Fujiyama A."/>
            <person name="Inagaki F."/>
            <person name="Takami H."/>
        </authorList>
    </citation>
    <scope>NUCLEOTIDE SEQUENCE</scope>
    <source>
        <strain evidence="2">Expedition CK06-06</strain>
    </source>
</reference>
<evidence type="ECO:0000259" key="1">
    <source>
        <dbReference type="Pfam" id="PF01336"/>
    </source>
</evidence>
<comment type="caution">
    <text evidence="2">The sequence shown here is derived from an EMBL/GenBank/DDBJ whole genome shotgun (WGS) entry which is preliminary data.</text>
</comment>
<dbReference type="Pfam" id="PF01336">
    <property type="entry name" value="tRNA_anti-codon"/>
    <property type="match status" value="1"/>
</dbReference>
<proteinExistence type="predicted"/>
<evidence type="ECO:0000313" key="2">
    <source>
        <dbReference type="EMBL" id="GAH27293.1"/>
    </source>
</evidence>
<dbReference type="Gene3D" id="2.40.50.140">
    <property type="entry name" value="Nucleic acid-binding proteins"/>
    <property type="match status" value="1"/>
</dbReference>
<dbReference type="InterPro" id="IPR012340">
    <property type="entry name" value="NA-bd_OB-fold"/>
</dbReference>
<dbReference type="InterPro" id="IPR004365">
    <property type="entry name" value="NA-bd_OB_tRNA"/>
</dbReference>
<feature type="domain" description="OB" evidence="1">
    <location>
        <begin position="21"/>
        <end position="47"/>
    </location>
</feature>
<gene>
    <name evidence="2" type="ORF">S03H2_07956</name>
</gene>